<dbReference type="SMART" id="SM00349">
    <property type="entry name" value="KRAB"/>
    <property type="match status" value="1"/>
</dbReference>
<dbReference type="InterPro" id="IPR050169">
    <property type="entry name" value="Krueppel_C2H2_ZnF"/>
</dbReference>
<dbReference type="InterPro" id="IPR036051">
    <property type="entry name" value="KRAB_dom_sf"/>
</dbReference>
<evidence type="ECO:0000313" key="2">
    <source>
        <dbReference type="EMBL" id="KAG8510181.1"/>
    </source>
</evidence>
<dbReference type="InterPro" id="IPR001909">
    <property type="entry name" value="KRAB"/>
</dbReference>
<dbReference type="OrthoDB" id="9763554at2759"/>
<dbReference type="PANTHER" id="PTHR23232:SF133">
    <property type="entry name" value="RIKEN CDNA 1700020N01 GENE"/>
    <property type="match status" value="1"/>
</dbReference>
<dbReference type="EMBL" id="JAGFMF010011892">
    <property type="protein sequence ID" value="KAG8510181.1"/>
    <property type="molecule type" value="Genomic_DNA"/>
</dbReference>
<comment type="caution">
    <text evidence="2">The sequence shown here is derived from an EMBL/GenBank/DDBJ whole genome shotgun (WGS) entry which is preliminary data.</text>
</comment>
<dbReference type="Pfam" id="PF01352">
    <property type="entry name" value="KRAB"/>
    <property type="match status" value="1"/>
</dbReference>
<feature type="non-terminal residue" evidence="2">
    <location>
        <position position="571"/>
    </location>
</feature>
<keyword evidence="3" id="KW-1185">Reference proteome</keyword>
<dbReference type="CDD" id="cd07765">
    <property type="entry name" value="KRAB_A-box"/>
    <property type="match status" value="1"/>
</dbReference>
<gene>
    <name evidence="2" type="ORF">J0S82_006420</name>
</gene>
<organism evidence="2 3">
    <name type="scientific">Galemys pyrenaicus</name>
    <name type="common">Iberian desman</name>
    <name type="synonym">Pyrenean desman</name>
    <dbReference type="NCBI Taxonomy" id="202257"/>
    <lineage>
        <taxon>Eukaryota</taxon>
        <taxon>Metazoa</taxon>
        <taxon>Chordata</taxon>
        <taxon>Craniata</taxon>
        <taxon>Vertebrata</taxon>
        <taxon>Euteleostomi</taxon>
        <taxon>Mammalia</taxon>
        <taxon>Eutheria</taxon>
        <taxon>Laurasiatheria</taxon>
        <taxon>Eulipotyphla</taxon>
        <taxon>Talpidae</taxon>
        <taxon>Galemys</taxon>
    </lineage>
</organism>
<dbReference type="Proteomes" id="UP000700334">
    <property type="component" value="Unassembled WGS sequence"/>
</dbReference>
<evidence type="ECO:0000313" key="3">
    <source>
        <dbReference type="Proteomes" id="UP000700334"/>
    </source>
</evidence>
<accession>A0A8J5ZYV8</accession>
<dbReference type="SUPFAM" id="SSF109640">
    <property type="entry name" value="KRAB domain (Kruppel-associated box)"/>
    <property type="match status" value="1"/>
</dbReference>
<name>A0A8J5ZYV8_GALPY</name>
<protein>
    <submittedName>
        <fullName evidence="2">Zinc finger protein 549</fullName>
    </submittedName>
</protein>
<dbReference type="Gene3D" id="6.10.140.140">
    <property type="match status" value="1"/>
</dbReference>
<sequence length="571" mass="61844">HLRRDLPGKNTQMGGDAARLAFSSGPGRDLEPWQFPGLGGQFPEWGGSFSANLCFCERDTLTVLRTPLSGGSRCAAGSESAVLRRDSAGSFHEQVADLLEYASCQRGLFMVSLAVSHWGQEQSMFPVLGLGLGSRTLLETLGGPKEFQTRWEIPWGASETCCDTQLACGSRLESLWCEGGAGLSGGSAEQCWDHFLPSPAVCAVGTGCPGQGWPEGHPGEAWSWPGVEMGPVSVMLNRETEHSVDVSRRQDAGYEGWSVLSPEPQAFLLIWTQTGSVGREEVAGPAAPGLVSHLGGQMTFEDVAVYFSQEEWGLLDDAQTCLYQNVMMENLSLMLSLGKDTLARGLCVLLEAAWALLPASQRDVLLLAFVITCSWVSAQLSPADKVLWNYGQRSGCYREAEGSLLDRVSEPSTPSPDSSFLETPPCEEWVTVAKDPLLYLPDHQGTQAGPERNIHGVDGKLLSLGSHLHKQQGDKKRARMENRALPVKSCKIHISDKVSTCGELDAYSPKLVQQQVASNRKSPRRSRENRNITVEKEVISAVSVGSPLAHSPTALNSRELTLEKSHVNAAQ</sequence>
<reference evidence="2" key="1">
    <citation type="journal article" date="2021" name="Evol. Appl.">
        <title>The genome of the Pyrenean desman and the effects of bottlenecks and inbreeding on the genomic landscape of an endangered species.</title>
        <authorList>
            <person name="Escoda L."/>
            <person name="Castresana J."/>
        </authorList>
    </citation>
    <scope>NUCLEOTIDE SEQUENCE</scope>
    <source>
        <strain evidence="2">IBE-C5619</strain>
    </source>
</reference>
<proteinExistence type="predicted"/>
<evidence type="ECO:0000259" key="1">
    <source>
        <dbReference type="PROSITE" id="PS50805"/>
    </source>
</evidence>
<dbReference type="PANTHER" id="PTHR23232">
    <property type="entry name" value="KRAB DOMAIN C2H2 ZINC FINGER"/>
    <property type="match status" value="1"/>
</dbReference>
<feature type="domain" description="KRAB" evidence="1">
    <location>
        <begin position="298"/>
        <end position="387"/>
    </location>
</feature>
<dbReference type="GO" id="GO:0006355">
    <property type="term" value="P:regulation of DNA-templated transcription"/>
    <property type="evidence" value="ECO:0007669"/>
    <property type="project" value="InterPro"/>
</dbReference>
<dbReference type="PROSITE" id="PS50805">
    <property type="entry name" value="KRAB"/>
    <property type="match status" value="1"/>
</dbReference>
<dbReference type="AlphaFoldDB" id="A0A8J5ZYV8"/>
<feature type="non-terminal residue" evidence="2">
    <location>
        <position position="1"/>
    </location>
</feature>